<reference evidence="2" key="1">
    <citation type="journal article" date="2014" name="Int. J. Syst. Evol. Microbiol.">
        <title>Complete genome sequence of Corynebacterium casei LMG S-19264T (=DSM 44701T), isolated from a smear-ripened cheese.</title>
        <authorList>
            <consortium name="US DOE Joint Genome Institute (JGI-PGF)"/>
            <person name="Walter F."/>
            <person name="Albersmeier A."/>
            <person name="Kalinowski J."/>
            <person name="Ruckert C."/>
        </authorList>
    </citation>
    <scope>NUCLEOTIDE SEQUENCE</scope>
    <source>
        <strain evidence="2">CGMCC 4.7110</strain>
    </source>
</reference>
<organism evidence="2 3">
    <name type="scientific">Streptomyces fuscichromogenes</name>
    <dbReference type="NCBI Taxonomy" id="1324013"/>
    <lineage>
        <taxon>Bacteria</taxon>
        <taxon>Bacillati</taxon>
        <taxon>Actinomycetota</taxon>
        <taxon>Actinomycetes</taxon>
        <taxon>Kitasatosporales</taxon>
        <taxon>Streptomycetaceae</taxon>
        <taxon>Streptomyces</taxon>
    </lineage>
</organism>
<feature type="region of interest" description="Disordered" evidence="1">
    <location>
        <begin position="18"/>
        <end position="43"/>
    </location>
</feature>
<gene>
    <name evidence="2" type="ORF">GCM10011578_084750</name>
</gene>
<sequence length="78" mass="8219">MGWPVDVALARPVAERPGVRRGLTTSRSTATGPCCGGPRTDDGVRLQARTRRDVTAHRMDLAVAAGRLPPGVILDGVM</sequence>
<keyword evidence="3" id="KW-1185">Reference proteome</keyword>
<accession>A0A918CWH6</accession>
<protein>
    <submittedName>
        <fullName evidence="2">Uncharacterized protein</fullName>
    </submittedName>
</protein>
<dbReference type="AlphaFoldDB" id="A0A918CWH6"/>
<evidence type="ECO:0000313" key="3">
    <source>
        <dbReference type="Proteomes" id="UP000653411"/>
    </source>
</evidence>
<evidence type="ECO:0000313" key="2">
    <source>
        <dbReference type="EMBL" id="GGN38887.1"/>
    </source>
</evidence>
<reference evidence="2" key="2">
    <citation type="submission" date="2020-09" db="EMBL/GenBank/DDBJ databases">
        <authorList>
            <person name="Sun Q."/>
            <person name="Zhou Y."/>
        </authorList>
    </citation>
    <scope>NUCLEOTIDE SEQUENCE</scope>
    <source>
        <strain evidence="2">CGMCC 4.7110</strain>
    </source>
</reference>
<comment type="caution">
    <text evidence="2">The sequence shown here is derived from an EMBL/GenBank/DDBJ whole genome shotgun (WGS) entry which is preliminary data.</text>
</comment>
<evidence type="ECO:0000256" key="1">
    <source>
        <dbReference type="SAM" id="MobiDB-lite"/>
    </source>
</evidence>
<dbReference type="EMBL" id="BMML01000029">
    <property type="protein sequence ID" value="GGN38887.1"/>
    <property type="molecule type" value="Genomic_DNA"/>
</dbReference>
<dbReference type="Proteomes" id="UP000653411">
    <property type="component" value="Unassembled WGS sequence"/>
</dbReference>
<name>A0A918CWH6_9ACTN</name>
<proteinExistence type="predicted"/>